<dbReference type="PANTHER" id="PTHR43394">
    <property type="entry name" value="ATP-DEPENDENT PERMEASE MDL1, MITOCHONDRIAL"/>
    <property type="match status" value="1"/>
</dbReference>
<dbReference type="SMART" id="SM00382">
    <property type="entry name" value="AAA"/>
    <property type="match status" value="1"/>
</dbReference>
<evidence type="ECO:0000256" key="7">
    <source>
        <dbReference type="SAM" id="MobiDB-lite"/>
    </source>
</evidence>
<dbReference type="PANTHER" id="PTHR43394:SF1">
    <property type="entry name" value="ATP-BINDING CASSETTE SUB-FAMILY B MEMBER 10, MITOCHONDRIAL"/>
    <property type="match status" value="1"/>
</dbReference>
<sequence>MSRSVRRDDPEPDAEAVKERTETAETGDGADTPATTEDRTDKRLLRRGLKNIRDAVRLEPKLFTVAVTGAIVNSATQIGASFAVGYIVTGVVVPSYRQQEFLTGTVVLGILALFALSLIRFTSMATRRIFAGAMMFQVQAHYRRAVTRRYLSLPISWHQKRQTGTLLSNANADVEAATRPLAPLPFAFGTAFMIIASVAVLFSLDWALALVALLLVPALFTLNGVYATRMSPRAKRAQELRAEVSAVAHESFDGALVVKAMGREEQETRRFRDSAQRLRDALIRVGRIRAAFEPVITALPEIASVAVLLVGLYRYQSGNLTLEQLVTATFLFTVIAFPIRAIGWVLGEIPTSVVGRDRVDRVISAKGDMTYGEKHLDAEHAAELRFDHVAYTYPDGTSALDDVSFTIEHGETVALVGATGSGKSTIAHLATRLVDPTRGRVELDGHDTLGLSHASLAESASLVTQIPFVFDDTVRHNITLEREGVTDRDVDEALAAAQADGFIADLAEGVDTELGERGTSLSGGQRQRLTIARALAGRPRLMILDDATSAVDPKVEAAILTGLKDSGQATSVLVVAYRRASISLADKVVFLKDGRVADIGTHTDLLERNGAYADLVTAYEQAEAEREFEEEETKA</sequence>
<protein>
    <submittedName>
        <fullName evidence="11">ABC transporter ATP-binding protein</fullName>
    </submittedName>
</protein>
<evidence type="ECO:0000313" key="11">
    <source>
        <dbReference type="EMBL" id="MFC4336420.1"/>
    </source>
</evidence>
<dbReference type="InterPro" id="IPR017871">
    <property type="entry name" value="ABC_transporter-like_CS"/>
</dbReference>
<dbReference type="InterPro" id="IPR003439">
    <property type="entry name" value="ABC_transporter-like_ATP-bd"/>
</dbReference>
<dbReference type="Gene3D" id="1.20.1560.10">
    <property type="entry name" value="ABC transporter type 1, transmembrane domain"/>
    <property type="match status" value="1"/>
</dbReference>
<feature type="transmembrane region" description="Helical" evidence="8">
    <location>
        <begin position="62"/>
        <end position="89"/>
    </location>
</feature>
<dbReference type="PROSITE" id="PS50929">
    <property type="entry name" value="ABC_TM1F"/>
    <property type="match status" value="1"/>
</dbReference>
<accession>A0ABV8U015</accession>
<feature type="domain" description="ABC transmembrane type-1" evidence="10">
    <location>
        <begin position="65"/>
        <end position="351"/>
    </location>
</feature>
<proteinExistence type="predicted"/>
<dbReference type="Proteomes" id="UP001595823">
    <property type="component" value="Unassembled WGS sequence"/>
</dbReference>
<name>A0ABV8U015_9ACTN</name>
<dbReference type="GO" id="GO:0005524">
    <property type="term" value="F:ATP binding"/>
    <property type="evidence" value="ECO:0007669"/>
    <property type="project" value="UniProtKB-KW"/>
</dbReference>
<dbReference type="InterPro" id="IPR039421">
    <property type="entry name" value="Type_1_exporter"/>
</dbReference>
<organism evidence="11 12">
    <name type="scientific">Salininema proteolyticum</name>
    <dbReference type="NCBI Taxonomy" id="1607685"/>
    <lineage>
        <taxon>Bacteria</taxon>
        <taxon>Bacillati</taxon>
        <taxon>Actinomycetota</taxon>
        <taxon>Actinomycetes</taxon>
        <taxon>Glycomycetales</taxon>
        <taxon>Glycomycetaceae</taxon>
        <taxon>Salininema</taxon>
    </lineage>
</organism>
<feature type="transmembrane region" description="Helical" evidence="8">
    <location>
        <begin position="325"/>
        <end position="346"/>
    </location>
</feature>
<keyword evidence="6 8" id="KW-0472">Membrane</keyword>
<reference evidence="12" key="1">
    <citation type="journal article" date="2019" name="Int. J. Syst. Evol. Microbiol.">
        <title>The Global Catalogue of Microorganisms (GCM) 10K type strain sequencing project: providing services to taxonomists for standard genome sequencing and annotation.</title>
        <authorList>
            <consortium name="The Broad Institute Genomics Platform"/>
            <consortium name="The Broad Institute Genome Sequencing Center for Infectious Disease"/>
            <person name="Wu L."/>
            <person name="Ma J."/>
        </authorList>
    </citation>
    <scope>NUCLEOTIDE SEQUENCE [LARGE SCALE GENOMIC DNA]</scope>
    <source>
        <strain evidence="12">IBRC-M 10908</strain>
    </source>
</reference>
<comment type="caution">
    <text evidence="11">The sequence shown here is derived from an EMBL/GenBank/DDBJ whole genome shotgun (WGS) entry which is preliminary data.</text>
</comment>
<feature type="transmembrane region" description="Helical" evidence="8">
    <location>
        <begin position="181"/>
        <end position="200"/>
    </location>
</feature>
<keyword evidence="3" id="KW-0547">Nucleotide-binding</keyword>
<gene>
    <name evidence="11" type="ORF">ACFPET_14550</name>
</gene>
<keyword evidence="12" id="KW-1185">Reference proteome</keyword>
<evidence type="ECO:0000256" key="3">
    <source>
        <dbReference type="ARBA" id="ARBA00022741"/>
    </source>
</evidence>
<evidence type="ECO:0000256" key="2">
    <source>
        <dbReference type="ARBA" id="ARBA00022692"/>
    </source>
</evidence>
<evidence type="ECO:0000259" key="10">
    <source>
        <dbReference type="PROSITE" id="PS50929"/>
    </source>
</evidence>
<dbReference type="PROSITE" id="PS50893">
    <property type="entry name" value="ABC_TRANSPORTER_2"/>
    <property type="match status" value="1"/>
</dbReference>
<dbReference type="EMBL" id="JBHSDK010000019">
    <property type="protein sequence ID" value="MFC4336420.1"/>
    <property type="molecule type" value="Genomic_DNA"/>
</dbReference>
<feature type="domain" description="ABC transporter" evidence="9">
    <location>
        <begin position="384"/>
        <end position="618"/>
    </location>
</feature>
<keyword evidence="5 8" id="KW-1133">Transmembrane helix</keyword>
<evidence type="ECO:0000256" key="5">
    <source>
        <dbReference type="ARBA" id="ARBA00022989"/>
    </source>
</evidence>
<dbReference type="InterPro" id="IPR027417">
    <property type="entry name" value="P-loop_NTPase"/>
</dbReference>
<evidence type="ECO:0000256" key="6">
    <source>
        <dbReference type="ARBA" id="ARBA00023136"/>
    </source>
</evidence>
<evidence type="ECO:0000259" key="9">
    <source>
        <dbReference type="PROSITE" id="PS50893"/>
    </source>
</evidence>
<evidence type="ECO:0000313" key="12">
    <source>
        <dbReference type="Proteomes" id="UP001595823"/>
    </source>
</evidence>
<keyword evidence="4 11" id="KW-0067">ATP-binding</keyword>
<feature type="region of interest" description="Disordered" evidence="7">
    <location>
        <begin position="1"/>
        <end position="38"/>
    </location>
</feature>
<dbReference type="InterPro" id="IPR003593">
    <property type="entry name" value="AAA+_ATPase"/>
</dbReference>
<feature type="transmembrane region" description="Helical" evidence="8">
    <location>
        <begin position="291"/>
        <end position="313"/>
    </location>
</feature>
<feature type="compositionally biased region" description="Basic and acidic residues" evidence="7">
    <location>
        <begin position="1"/>
        <end position="23"/>
    </location>
</feature>
<feature type="transmembrane region" description="Helical" evidence="8">
    <location>
        <begin position="206"/>
        <end position="226"/>
    </location>
</feature>
<evidence type="ECO:0000256" key="1">
    <source>
        <dbReference type="ARBA" id="ARBA00004651"/>
    </source>
</evidence>
<feature type="transmembrane region" description="Helical" evidence="8">
    <location>
        <begin position="101"/>
        <end position="119"/>
    </location>
</feature>
<dbReference type="InterPro" id="IPR011527">
    <property type="entry name" value="ABC1_TM_dom"/>
</dbReference>
<evidence type="ECO:0000256" key="4">
    <source>
        <dbReference type="ARBA" id="ARBA00022840"/>
    </source>
</evidence>
<evidence type="ECO:0000256" key="8">
    <source>
        <dbReference type="SAM" id="Phobius"/>
    </source>
</evidence>
<dbReference type="InterPro" id="IPR036640">
    <property type="entry name" value="ABC1_TM_sf"/>
</dbReference>
<dbReference type="Pfam" id="PF00005">
    <property type="entry name" value="ABC_tran"/>
    <property type="match status" value="1"/>
</dbReference>
<dbReference type="SUPFAM" id="SSF90123">
    <property type="entry name" value="ABC transporter transmembrane region"/>
    <property type="match status" value="1"/>
</dbReference>
<dbReference type="RefSeq" id="WP_380622333.1">
    <property type="nucleotide sequence ID" value="NZ_JBHSDK010000019.1"/>
</dbReference>
<comment type="subcellular location">
    <subcellularLocation>
        <location evidence="1">Cell membrane</location>
        <topology evidence="1">Multi-pass membrane protein</topology>
    </subcellularLocation>
</comment>
<dbReference type="Gene3D" id="3.40.50.300">
    <property type="entry name" value="P-loop containing nucleotide triphosphate hydrolases"/>
    <property type="match status" value="1"/>
</dbReference>
<dbReference type="Pfam" id="PF00664">
    <property type="entry name" value="ABC_membrane"/>
    <property type="match status" value="1"/>
</dbReference>
<dbReference type="PROSITE" id="PS00211">
    <property type="entry name" value="ABC_TRANSPORTER_1"/>
    <property type="match status" value="1"/>
</dbReference>
<dbReference type="SUPFAM" id="SSF52540">
    <property type="entry name" value="P-loop containing nucleoside triphosphate hydrolases"/>
    <property type="match status" value="1"/>
</dbReference>
<keyword evidence="2 8" id="KW-0812">Transmembrane</keyword>